<protein>
    <submittedName>
        <fullName evidence="3">Transmembrane protein</fullName>
    </submittedName>
</protein>
<evidence type="ECO:0000256" key="1">
    <source>
        <dbReference type="SAM" id="Phobius"/>
    </source>
</evidence>
<dbReference type="Proteomes" id="UP000035680">
    <property type="component" value="Unassembled WGS sequence"/>
</dbReference>
<organism evidence="2 3">
    <name type="scientific">Strongyloides venezuelensis</name>
    <name type="common">Threadworm</name>
    <dbReference type="NCBI Taxonomy" id="75913"/>
    <lineage>
        <taxon>Eukaryota</taxon>
        <taxon>Metazoa</taxon>
        <taxon>Ecdysozoa</taxon>
        <taxon>Nematoda</taxon>
        <taxon>Chromadorea</taxon>
        <taxon>Rhabditida</taxon>
        <taxon>Tylenchina</taxon>
        <taxon>Panagrolaimomorpha</taxon>
        <taxon>Strongyloidoidea</taxon>
        <taxon>Strongyloididae</taxon>
        <taxon>Strongyloides</taxon>
    </lineage>
</organism>
<keyword evidence="1" id="KW-0472">Membrane</keyword>
<keyword evidence="1" id="KW-1133">Transmembrane helix</keyword>
<reference evidence="2" key="1">
    <citation type="submission" date="2014-07" db="EMBL/GenBank/DDBJ databases">
        <authorList>
            <person name="Martin A.A"/>
            <person name="De Silva N."/>
        </authorList>
    </citation>
    <scope>NUCLEOTIDE SEQUENCE</scope>
</reference>
<evidence type="ECO:0000313" key="3">
    <source>
        <dbReference type="WBParaSite" id="SVE_0594900.1"/>
    </source>
</evidence>
<evidence type="ECO:0000313" key="2">
    <source>
        <dbReference type="Proteomes" id="UP000035680"/>
    </source>
</evidence>
<reference evidence="3" key="2">
    <citation type="submission" date="2015-08" db="UniProtKB">
        <authorList>
            <consortium name="WormBaseParasite"/>
        </authorList>
    </citation>
    <scope>IDENTIFICATION</scope>
</reference>
<name>A0A0K0FAU4_STRVS</name>
<dbReference type="WBParaSite" id="SVE_0594900.1">
    <property type="protein sequence ID" value="SVE_0594900.1"/>
    <property type="gene ID" value="SVE_0594900"/>
</dbReference>
<sequence>MLSVWNTITNEIKSNTFQYILVSYGVIGMILVALTYYNDEDIFTSLTDAKKKRKIKKEMRKIEKSLIRRKRRMQVFREKMGKIKGKDNNYITSDSFSLNRK</sequence>
<accession>A0A0K0FAU4</accession>
<dbReference type="AlphaFoldDB" id="A0A0K0FAU4"/>
<keyword evidence="1" id="KW-0812">Transmembrane</keyword>
<proteinExistence type="predicted"/>
<feature type="transmembrane region" description="Helical" evidence="1">
    <location>
        <begin position="16"/>
        <end position="37"/>
    </location>
</feature>
<keyword evidence="2" id="KW-1185">Reference proteome</keyword>